<reference evidence="2 3" key="1">
    <citation type="submission" date="2021-01" db="EMBL/GenBank/DDBJ databases">
        <title>Whole genome shotgun sequence of Planotetraspora phitsanulokensis NBRC 104273.</title>
        <authorList>
            <person name="Komaki H."/>
            <person name="Tamura T."/>
        </authorList>
    </citation>
    <scope>NUCLEOTIDE SEQUENCE [LARGE SCALE GENOMIC DNA]</scope>
    <source>
        <strain evidence="2 3">NBRC 104273</strain>
    </source>
</reference>
<evidence type="ECO:0000313" key="3">
    <source>
        <dbReference type="Proteomes" id="UP000622547"/>
    </source>
</evidence>
<dbReference type="PANTHER" id="PTHR36440">
    <property type="entry name" value="PUTATIVE (AFU_ORTHOLOGUE AFUA_8G07350)-RELATED"/>
    <property type="match status" value="1"/>
</dbReference>
<name>A0A8J3UAJ7_9ACTN</name>
<feature type="domain" description="Cupin type-2" evidence="1">
    <location>
        <begin position="57"/>
        <end position="122"/>
    </location>
</feature>
<accession>A0A8J3UAJ7</accession>
<dbReference type="EMBL" id="BOOP01000031">
    <property type="protein sequence ID" value="GII41237.1"/>
    <property type="molecule type" value="Genomic_DNA"/>
</dbReference>
<dbReference type="InterPro" id="IPR011051">
    <property type="entry name" value="RmlC_Cupin_sf"/>
</dbReference>
<dbReference type="SUPFAM" id="SSF51182">
    <property type="entry name" value="RmlC-like cupins"/>
    <property type="match status" value="1"/>
</dbReference>
<evidence type="ECO:0000259" key="1">
    <source>
        <dbReference type="Pfam" id="PF07883"/>
    </source>
</evidence>
<gene>
    <name evidence="2" type="ORF">Pph01_62400</name>
</gene>
<keyword evidence="3" id="KW-1185">Reference proteome</keyword>
<dbReference type="Pfam" id="PF07883">
    <property type="entry name" value="Cupin_2"/>
    <property type="match status" value="1"/>
</dbReference>
<organism evidence="2 3">
    <name type="scientific">Planotetraspora phitsanulokensis</name>
    <dbReference type="NCBI Taxonomy" id="575192"/>
    <lineage>
        <taxon>Bacteria</taxon>
        <taxon>Bacillati</taxon>
        <taxon>Actinomycetota</taxon>
        <taxon>Actinomycetes</taxon>
        <taxon>Streptosporangiales</taxon>
        <taxon>Streptosporangiaceae</taxon>
        <taxon>Planotetraspora</taxon>
    </lineage>
</organism>
<dbReference type="InterPro" id="IPR014710">
    <property type="entry name" value="RmlC-like_jellyroll"/>
</dbReference>
<protein>
    <recommendedName>
        <fullName evidence="1">Cupin type-2 domain-containing protein</fullName>
    </recommendedName>
</protein>
<dbReference type="InterPro" id="IPR053146">
    <property type="entry name" value="QDO-like"/>
</dbReference>
<proteinExistence type="predicted"/>
<sequence>MSLPFQVPGGTDTQHVNGAIHVPAGEGITKWVVGDVYTLKILAEESNGSLGFIEGSIPAGAGPVAHIHTDVDEAFYLLSGELEFLDGDRTFIGRPGDFVFIPRGHRHRFKNVGVHPARMLFLFTPGGPEGAFVEGGDDPRPGEQPTLWGPERYAPMMELAARYGSVLLPEENL</sequence>
<comment type="caution">
    <text evidence="2">The sequence shown here is derived from an EMBL/GenBank/DDBJ whole genome shotgun (WGS) entry which is preliminary data.</text>
</comment>
<dbReference type="Proteomes" id="UP000622547">
    <property type="component" value="Unassembled WGS sequence"/>
</dbReference>
<dbReference type="RefSeq" id="WP_204076711.1">
    <property type="nucleotide sequence ID" value="NZ_BAABHI010000012.1"/>
</dbReference>
<evidence type="ECO:0000313" key="2">
    <source>
        <dbReference type="EMBL" id="GII41237.1"/>
    </source>
</evidence>
<dbReference type="InterPro" id="IPR013096">
    <property type="entry name" value="Cupin_2"/>
</dbReference>
<dbReference type="AlphaFoldDB" id="A0A8J3UAJ7"/>
<dbReference type="PANTHER" id="PTHR36440:SF1">
    <property type="entry name" value="PUTATIVE (AFU_ORTHOLOGUE AFUA_8G07350)-RELATED"/>
    <property type="match status" value="1"/>
</dbReference>
<dbReference type="Gene3D" id="2.60.120.10">
    <property type="entry name" value="Jelly Rolls"/>
    <property type="match status" value="1"/>
</dbReference>